<dbReference type="InterPro" id="IPR002563">
    <property type="entry name" value="Flavin_Rdtase-like_dom"/>
</dbReference>
<comment type="similarity">
    <text evidence="1">Belongs to the non-flavoprotein flavin reductase family.</text>
</comment>
<evidence type="ECO:0000256" key="2">
    <source>
        <dbReference type="ARBA" id="ARBA00023002"/>
    </source>
</evidence>
<evidence type="ECO:0000313" key="4">
    <source>
        <dbReference type="EMBL" id="KUN72075.1"/>
    </source>
</evidence>
<keyword evidence="2" id="KW-0560">Oxidoreductase</keyword>
<accession>A0A117R5H6</accession>
<organism evidence="4 5">
    <name type="scientific">Streptomyces canus</name>
    <dbReference type="NCBI Taxonomy" id="58343"/>
    <lineage>
        <taxon>Bacteria</taxon>
        <taxon>Bacillati</taxon>
        <taxon>Actinomycetota</taxon>
        <taxon>Actinomycetes</taxon>
        <taxon>Kitasatosporales</taxon>
        <taxon>Streptomycetaceae</taxon>
        <taxon>Streptomyces</taxon>
        <taxon>Streptomyces aurantiacus group</taxon>
    </lineage>
</organism>
<proteinExistence type="inferred from homology"/>
<dbReference type="PANTHER" id="PTHR30466:SF11">
    <property type="entry name" value="FLAVIN-DEPENDENT MONOOXYGENASE, REDUCTASE SUBUNIT HSAB"/>
    <property type="match status" value="1"/>
</dbReference>
<dbReference type="Proteomes" id="UP000053669">
    <property type="component" value="Unassembled WGS sequence"/>
</dbReference>
<feature type="domain" description="Flavin reductase like" evidence="3">
    <location>
        <begin position="26"/>
        <end position="169"/>
    </location>
</feature>
<reference evidence="4 5" key="1">
    <citation type="submission" date="2015-10" db="EMBL/GenBank/DDBJ databases">
        <title>Draft genome sequence of Streptomyces canus DSM 40017, type strain for the species Streptomyces canus.</title>
        <authorList>
            <person name="Ruckert C."/>
            <person name="Winkler A."/>
            <person name="Kalinowski J."/>
            <person name="Kampfer P."/>
            <person name="Glaeser S."/>
        </authorList>
    </citation>
    <scope>NUCLEOTIDE SEQUENCE [LARGE SCALE GENOMIC DNA]</scope>
    <source>
        <strain evidence="4 5">DSM 40017</strain>
    </source>
</reference>
<dbReference type="GO" id="GO:0010181">
    <property type="term" value="F:FMN binding"/>
    <property type="evidence" value="ECO:0007669"/>
    <property type="project" value="InterPro"/>
</dbReference>
<sequence length="174" mass="18687">MSEHRAASVLQPEPALVDPQALRSVCANWATGVTVITTGGTGRTVGLTVNSFTSVSLDPALILVCIHKDSGELPVFRRTGAFAVNILAADQEELCRSFASRHTRHSVEADTRPGITGVPVLSDALAYLECRIDREVDGGDHVIVIGEVIDLAVQREEGPLTFFRNTFHRLPAAS</sequence>
<comment type="caution">
    <text evidence="4">The sequence shown here is derived from an EMBL/GenBank/DDBJ whole genome shotgun (WGS) entry which is preliminary data.</text>
</comment>
<dbReference type="SMART" id="SM00903">
    <property type="entry name" value="Flavin_Reduct"/>
    <property type="match status" value="1"/>
</dbReference>
<dbReference type="STRING" id="58343.AQJ46_13690"/>
<dbReference type="InterPro" id="IPR012349">
    <property type="entry name" value="Split_barrel_FMN-bd"/>
</dbReference>
<protein>
    <recommendedName>
        <fullName evidence="3">Flavin reductase like domain-containing protein</fullName>
    </recommendedName>
</protein>
<dbReference type="AlphaFoldDB" id="A0A117R5H6"/>
<evidence type="ECO:0000256" key="1">
    <source>
        <dbReference type="ARBA" id="ARBA00008898"/>
    </source>
</evidence>
<dbReference type="EMBL" id="LMWU01000015">
    <property type="protein sequence ID" value="KUN72075.1"/>
    <property type="molecule type" value="Genomic_DNA"/>
</dbReference>
<dbReference type="Pfam" id="PF01613">
    <property type="entry name" value="Flavin_Reduct"/>
    <property type="match status" value="1"/>
</dbReference>
<dbReference type="GO" id="GO:0042602">
    <property type="term" value="F:riboflavin reductase (NADPH) activity"/>
    <property type="evidence" value="ECO:0007669"/>
    <property type="project" value="TreeGrafter"/>
</dbReference>
<dbReference type="RefSeq" id="WP_059205879.1">
    <property type="nucleotide sequence ID" value="NZ_JBIAJS010000006.1"/>
</dbReference>
<gene>
    <name evidence="4" type="ORF">AQJ46_13690</name>
</gene>
<dbReference type="InterPro" id="IPR050268">
    <property type="entry name" value="NADH-dep_flavin_reductase"/>
</dbReference>
<evidence type="ECO:0000259" key="3">
    <source>
        <dbReference type="SMART" id="SM00903"/>
    </source>
</evidence>
<evidence type="ECO:0000313" key="5">
    <source>
        <dbReference type="Proteomes" id="UP000053669"/>
    </source>
</evidence>
<name>A0A117R5H6_9ACTN</name>
<dbReference type="Gene3D" id="2.30.110.10">
    <property type="entry name" value="Electron Transport, Fmn-binding Protein, Chain A"/>
    <property type="match status" value="1"/>
</dbReference>
<dbReference type="SUPFAM" id="SSF50475">
    <property type="entry name" value="FMN-binding split barrel"/>
    <property type="match status" value="1"/>
</dbReference>
<dbReference type="PANTHER" id="PTHR30466">
    <property type="entry name" value="FLAVIN REDUCTASE"/>
    <property type="match status" value="1"/>
</dbReference>